<dbReference type="EMBL" id="KB007857">
    <property type="protein sequence ID" value="ELR23276.1"/>
    <property type="molecule type" value="Genomic_DNA"/>
</dbReference>
<name>L8HFR2_ACACF</name>
<dbReference type="VEuPathDB" id="AmoebaDB:ACA1_068600"/>
<dbReference type="Proteomes" id="UP000011083">
    <property type="component" value="Unassembled WGS sequence"/>
</dbReference>
<dbReference type="KEGG" id="acan:ACA1_068600"/>
<evidence type="ECO:0000313" key="2">
    <source>
        <dbReference type="Proteomes" id="UP000011083"/>
    </source>
</evidence>
<sequence length="63" mass="7066">MSSPATLKHNSAEPVKAPLLKTPLCDTHRMCLGTRLAHQHDLDETHPTQNKLHSPLQLVLMFD</sequence>
<keyword evidence="2" id="KW-1185">Reference proteome</keyword>
<dbReference type="AlphaFoldDB" id="L8HFR2"/>
<proteinExistence type="predicted"/>
<organism evidence="1 2">
    <name type="scientific">Acanthamoeba castellanii (strain ATCC 30010 / Neff)</name>
    <dbReference type="NCBI Taxonomy" id="1257118"/>
    <lineage>
        <taxon>Eukaryota</taxon>
        <taxon>Amoebozoa</taxon>
        <taxon>Discosea</taxon>
        <taxon>Longamoebia</taxon>
        <taxon>Centramoebida</taxon>
        <taxon>Acanthamoebidae</taxon>
        <taxon>Acanthamoeba</taxon>
    </lineage>
</organism>
<reference evidence="1 2" key="1">
    <citation type="journal article" date="2013" name="Genome Biol.">
        <title>Genome of Acanthamoeba castellanii highlights extensive lateral gene transfer and early evolution of tyrosine kinase signaling.</title>
        <authorList>
            <person name="Clarke M."/>
            <person name="Lohan A.J."/>
            <person name="Liu B."/>
            <person name="Lagkouvardos I."/>
            <person name="Roy S."/>
            <person name="Zafar N."/>
            <person name="Bertelli C."/>
            <person name="Schilde C."/>
            <person name="Kianianmomeni A."/>
            <person name="Burglin T.R."/>
            <person name="Frech C."/>
            <person name="Turcotte B."/>
            <person name="Kopec K.O."/>
            <person name="Synnott J.M."/>
            <person name="Choo C."/>
            <person name="Paponov I."/>
            <person name="Finkler A."/>
            <person name="Soon Heng Tan C."/>
            <person name="Hutchins A.P."/>
            <person name="Weinmeier T."/>
            <person name="Rattei T."/>
            <person name="Chu J.S."/>
            <person name="Gimenez G."/>
            <person name="Irimia M."/>
            <person name="Rigden D.J."/>
            <person name="Fitzpatrick D.A."/>
            <person name="Lorenzo-Morales J."/>
            <person name="Bateman A."/>
            <person name="Chiu C.H."/>
            <person name="Tang P."/>
            <person name="Hegemann P."/>
            <person name="Fromm H."/>
            <person name="Raoult D."/>
            <person name="Greub G."/>
            <person name="Miranda-Saavedra D."/>
            <person name="Chen N."/>
            <person name="Nash P."/>
            <person name="Ginger M.L."/>
            <person name="Horn M."/>
            <person name="Schaap P."/>
            <person name="Caler L."/>
            <person name="Loftus B."/>
        </authorList>
    </citation>
    <scope>NUCLEOTIDE SEQUENCE [LARGE SCALE GENOMIC DNA]</scope>
    <source>
        <strain evidence="1 2">Neff</strain>
    </source>
</reference>
<evidence type="ECO:0000313" key="1">
    <source>
        <dbReference type="EMBL" id="ELR23276.1"/>
    </source>
</evidence>
<dbReference type="GeneID" id="14924249"/>
<gene>
    <name evidence="1" type="ORF">ACA1_068600</name>
</gene>
<dbReference type="RefSeq" id="XP_004352804.1">
    <property type="nucleotide sequence ID" value="XM_004352752.1"/>
</dbReference>
<protein>
    <submittedName>
        <fullName evidence="1">Uncharacterized protein</fullName>
    </submittedName>
</protein>
<accession>L8HFR2</accession>